<dbReference type="InParanoid" id="K1P7T2"/>
<dbReference type="PRINTS" id="PR00205">
    <property type="entry name" value="CADHERIN"/>
</dbReference>
<organism evidence="3">
    <name type="scientific">Magallana gigas</name>
    <name type="common">Pacific oyster</name>
    <name type="synonym">Crassostrea gigas</name>
    <dbReference type="NCBI Taxonomy" id="29159"/>
    <lineage>
        <taxon>Eukaryota</taxon>
        <taxon>Metazoa</taxon>
        <taxon>Spiralia</taxon>
        <taxon>Lophotrochozoa</taxon>
        <taxon>Mollusca</taxon>
        <taxon>Bivalvia</taxon>
        <taxon>Autobranchia</taxon>
        <taxon>Pteriomorphia</taxon>
        <taxon>Ostreida</taxon>
        <taxon>Ostreoidea</taxon>
        <taxon>Ostreidae</taxon>
        <taxon>Magallana</taxon>
    </lineage>
</organism>
<dbReference type="PROSITE" id="PS00232">
    <property type="entry name" value="CADHERIN_1"/>
    <property type="match status" value="1"/>
</dbReference>
<dbReference type="GO" id="GO:0005509">
    <property type="term" value="F:calcium ion binding"/>
    <property type="evidence" value="ECO:0007669"/>
    <property type="project" value="InterPro"/>
</dbReference>
<gene>
    <name evidence="3" type="ORF">CGI_10000465</name>
</gene>
<dbReference type="EMBL" id="JH822447">
    <property type="protein sequence ID" value="EKC17613.1"/>
    <property type="molecule type" value="Genomic_DNA"/>
</dbReference>
<dbReference type="InterPro" id="IPR002126">
    <property type="entry name" value="Cadherin-like_dom"/>
</dbReference>
<keyword evidence="2" id="KW-0472">Membrane</keyword>
<dbReference type="GO" id="GO:0005886">
    <property type="term" value="C:plasma membrane"/>
    <property type="evidence" value="ECO:0007669"/>
    <property type="project" value="InterPro"/>
</dbReference>
<sequence>MARTSKTIEDQVPWRSGHPLLTCHTRHVLFVAYEEGTEKTNLTCSTTSFALTVDDINDNAPNFTKPNYTGSVDENAKISISFDKSIEVKDIDQVGCLHDP</sequence>
<proteinExistence type="predicted"/>
<evidence type="ECO:0000256" key="2">
    <source>
        <dbReference type="ARBA" id="ARBA00023136"/>
    </source>
</evidence>
<reference evidence="3" key="1">
    <citation type="journal article" date="2012" name="Nature">
        <title>The oyster genome reveals stress adaptation and complexity of shell formation.</title>
        <authorList>
            <person name="Zhang G."/>
            <person name="Fang X."/>
            <person name="Guo X."/>
            <person name="Li L."/>
            <person name="Luo R."/>
            <person name="Xu F."/>
            <person name="Yang P."/>
            <person name="Zhang L."/>
            <person name="Wang X."/>
            <person name="Qi H."/>
            <person name="Xiong Z."/>
            <person name="Que H."/>
            <person name="Xie Y."/>
            <person name="Holland P.W."/>
            <person name="Paps J."/>
            <person name="Zhu Y."/>
            <person name="Wu F."/>
            <person name="Chen Y."/>
            <person name="Wang J."/>
            <person name="Peng C."/>
            <person name="Meng J."/>
            <person name="Yang L."/>
            <person name="Liu J."/>
            <person name="Wen B."/>
            <person name="Zhang N."/>
            <person name="Huang Z."/>
            <person name="Zhu Q."/>
            <person name="Feng Y."/>
            <person name="Mount A."/>
            <person name="Hedgecock D."/>
            <person name="Xu Z."/>
            <person name="Liu Y."/>
            <person name="Domazet-Loso T."/>
            <person name="Du Y."/>
            <person name="Sun X."/>
            <person name="Zhang S."/>
            <person name="Liu B."/>
            <person name="Cheng P."/>
            <person name="Jiang X."/>
            <person name="Li J."/>
            <person name="Fan D."/>
            <person name="Wang W."/>
            <person name="Fu W."/>
            <person name="Wang T."/>
            <person name="Wang B."/>
            <person name="Zhang J."/>
            <person name="Peng Z."/>
            <person name="Li Y."/>
            <person name="Li N."/>
            <person name="Wang J."/>
            <person name="Chen M."/>
            <person name="He Y."/>
            <person name="Tan F."/>
            <person name="Song X."/>
            <person name="Zheng Q."/>
            <person name="Huang R."/>
            <person name="Yang H."/>
            <person name="Du X."/>
            <person name="Chen L."/>
            <person name="Yang M."/>
            <person name="Gaffney P.M."/>
            <person name="Wang S."/>
            <person name="Luo L."/>
            <person name="She Z."/>
            <person name="Ming Y."/>
            <person name="Huang W."/>
            <person name="Zhang S."/>
            <person name="Huang B."/>
            <person name="Zhang Y."/>
            <person name="Qu T."/>
            <person name="Ni P."/>
            <person name="Miao G."/>
            <person name="Wang J."/>
            <person name="Wang Q."/>
            <person name="Steinberg C.E."/>
            <person name="Wang H."/>
            <person name="Li N."/>
            <person name="Qian L."/>
            <person name="Zhang G."/>
            <person name="Li Y."/>
            <person name="Yang H."/>
            <person name="Liu X."/>
            <person name="Wang J."/>
            <person name="Yin Y."/>
            <person name="Wang J."/>
        </authorList>
    </citation>
    <scope>NUCLEOTIDE SEQUENCE [LARGE SCALE GENOMIC DNA]</scope>
    <source>
        <strain evidence="3">05x7-T-G4-1.051#20</strain>
    </source>
</reference>
<comment type="subcellular location">
    <subcellularLocation>
        <location evidence="1">Membrane</location>
    </subcellularLocation>
</comment>
<dbReference type="Gene3D" id="2.60.40.60">
    <property type="entry name" value="Cadherins"/>
    <property type="match status" value="1"/>
</dbReference>
<dbReference type="GO" id="GO:0007156">
    <property type="term" value="P:homophilic cell adhesion via plasma membrane adhesion molecules"/>
    <property type="evidence" value="ECO:0007669"/>
    <property type="project" value="InterPro"/>
</dbReference>
<evidence type="ECO:0000256" key="1">
    <source>
        <dbReference type="ARBA" id="ARBA00004370"/>
    </source>
</evidence>
<protein>
    <submittedName>
        <fullName evidence="3">Uncharacterized protein</fullName>
    </submittedName>
</protein>
<dbReference type="AlphaFoldDB" id="K1P7T2"/>
<dbReference type="HOGENOM" id="CLU_2308702_0_0_1"/>
<accession>K1P7T2</accession>
<name>K1P7T2_MAGGI</name>
<dbReference type="InterPro" id="IPR020894">
    <property type="entry name" value="Cadherin_CS"/>
</dbReference>
<evidence type="ECO:0000313" key="3">
    <source>
        <dbReference type="EMBL" id="EKC17613.1"/>
    </source>
</evidence>